<keyword evidence="1" id="KW-0808">Transferase</keyword>
<evidence type="ECO:0000256" key="1">
    <source>
        <dbReference type="ARBA" id="ARBA00022679"/>
    </source>
</evidence>
<dbReference type="Proteomes" id="UP001480595">
    <property type="component" value="Unassembled WGS sequence"/>
</dbReference>
<name>A0ABR1VEH5_9PEZI</name>
<dbReference type="SUPFAM" id="SSF53335">
    <property type="entry name" value="S-adenosyl-L-methionine-dependent methyltransferases"/>
    <property type="match status" value="1"/>
</dbReference>
<dbReference type="InterPro" id="IPR050444">
    <property type="entry name" value="Polyketide_Synthase"/>
</dbReference>
<dbReference type="GeneID" id="92090713"/>
<dbReference type="PANTHER" id="PTHR45681:SF6">
    <property type="entry name" value="POLYKETIDE SYNTHASE 37"/>
    <property type="match status" value="1"/>
</dbReference>
<organism evidence="3 4">
    <name type="scientific">Apiospora phragmitis</name>
    <dbReference type="NCBI Taxonomy" id="2905665"/>
    <lineage>
        <taxon>Eukaryota</taxon>
        <taxon>Fungi</taxon>
        <taxon>Dikarya</taxon>
        <taxon>Ascomycota</taxon>
        <taxon>Pezizomycotina</taxon>
        <taxon>Sordariomycetes</taxon>
        <taxon>Xylariomycetidae</taxon>
        <taxon>Amphisphaeriales</taxon>
        <taxon>Apiosporaceae</taxon>
        <taxon>Apiospora</taxon>
    </lineage>
</organism>
<dbReference type="RefSeq" id="XP_066716919.1">
    <property type="nucleotide sequence ID" value="XM_066857650.1"/>
</dbReference>
<dbReference type="Pfam" id="PF08242">
    <property type="entry name" value="Methyltransf_12"/>
    <property type="match status" value="1"/>
</dbReference>
<feature type="domain" description="Methyltransferase type 12" evidence="2">
    <location>
        <begin position="62"/>
        <end position="163"/>
    </location>
</feature>
<dbReference type="PANTHER" id="PTHR45681">
    <property type="entry name" value="POLYKETIDE SYNTHASE 44-RELATED"/>
    <property type="match status" value="1"/>
</dbReference>
<gene>
    <name evidence="3" type="ORF">PG994_006241</name>
</gene>
<evidence type="ECO:0000313" key="4">
    <source>
        <dbReference type="Proteomes" id="UP001480595"/>
    </source>
</evidence>
<dbReference type="EMBL" id="JAQQWL010000006">
    <property type="protein sequence ID" value="KAK8069625.1"/>
    <property type="molecule type" value="Genomic_DNA"/>
</dbReference>
<proteinExistence type="predicted"/>
<dbReference type="InterPro" id="IPR029063">
    <property type="entry name" value="SAM-dependent_MTases_sf"/>
</dbReference>
<reference evidence="3 4" key="1">
    <citation type="submission" date="2023-01" db="EMBL/GenBank/DDBJ databases">
        <title>Analysis of 21 Apiospora genomes using comparative genomics revels a genus with tremendous synthesis potential of carbohydrate active enzymes and secondary metabolites.</title>
        <authorList>
            <person name="Sorensen T."/>
        </authorList>
    </citation>
    <scope>NUCLEOTIDE SEQUENCE [LARGE SCALE GENOMIC DNA]</scope>
    <source>
        <strain evidence="3 4">CBS 135458</strain>
    </source>
</reference>
<evidence type="ECO:0000259" key="2">
    <source>
        <dbReference type="Pfam" id="PF08242"/>
    </source>
</evidence>
<evidence type="ECO:0000313" key="3">
    <source>
        <dbReference type="EMBL" id="KAK8069625.1"/>
    </source>
</evidence>
<dbReference type="CDD" id="cd02440">
    <property type="entry name" value="AdoMet_MTases"/>
    <property type="match status" value="1"/>
</dbReference>
<comment type="caution">
    <text evidence="3">The sequence shown here is derived from an EMBL/GenBank/DDBJ whole genome shotgun (WGS) entry which is preliminary data.</text>
</comment>
<keyword evidence="4" id="KW-1185">Reference proteome</keyword>
<protein>
    <recommendedName>
        <fullName evidence="2">Methyltransferase type 12 domain-containing protein</fullName>
    </recommendedName>
</protein>
<sequence length="375" mass="41619">MHLVGRQMPRVFRGETTMLEEFRGSGLLDEYYARGLGFQHVCRWLSRALVQIYDRYPHANILEIGAGTGGATKSILRALDRNFLHYTFSDISAGFFENAASVFSEFKDQMLSKILDLETDLLQQGYIQGHYDIIVGSLVVHATAKLESTMRNVRKLLKPGGFLFIGEGSHNGTLDGFILGPLAGWWLGVEEGRTRTPFVSNSEWDRILKATGFSGIDTVTPKDQEDVYGVTAWIAQAVDGHVWFLRSPLDVDVPPETRQTQKLAIVGGGTVKTTQVVEELRSLLGSYVAHLRVFTTLDDVENDFTGAGFAVICLADLDGLVFDDVQPKRWDSLKTMFGERRTLLWVTSGRESGQPYANMTVGLGRVAQLETPGMC</sequence>
<accession>A0ABR1VEH5</accession>
<dbReference type="Gene3D" id="3.40.50.150">
    <property type="entry name" value="Vaccinia Virus protein VP39"/>
    <property type="match status" value="1"/>
</dbReference>
<dbReference type="InterPro" id="IPR013217">
    <property type="entry name" value="Methyltransf_12"/>
</dbReference>